<evidence type="ECO:0000256" key="3">
    <source>
        <dbReference type="ARBA" id="ARBA00022705"/>
    </source>
</evidence>
<name>A0ABT0L6L3_9GAMM</name>
<keyword evidence="6" id="KW-0378">Hydrolase</keyword>
<dbReference type="InterPro" id="IPR008766">
    <property type="entry name" value="Replication_gene_A-like"/>
</dbReference>
<organism evidence="8 9">
    <name type="scientific">Shewanella surugensis</name>
    <dbReference type="NCBI Taxonomy" id="212020"/>
    <lineage>
        <taxon>Bacteria</taxon>
        <taxon>Pseudomonadati</taxon>
        <taxon>Pseudomonadota</taxon>
        <taxon>Gammaproteobacteria</taxon>
        <taxon>Alteromonadales</taxon>
        <taxon>Shewanellaceae</taxon>
        <taxon>Shewanella</taxon>
    </lineage>
</organism>
<keyword evidence="5 8" id="KW-0255">Endonuclease</keyword>
<comment type="similarity">
    <text evidence="2">Belongs to the phage GPA family.</text>
</comment>
<evidence type="ECO:0000256" key="4">
    <source>
        <dbReference type="ARBA" id="ARBA00022722"/>
    </source>
</evidence>
<keyword evidence="3" id="KW-0235">DNA replication</keyword>
<dbReference type="Proteomes" id="UP001203423">
    <property type="component" value="Unassembled WGS sequence"/>
</dbReference>
<feature type="domain" description="Replication gene A protein-like" evidence="7">
    <location>
        <begin position="191"/>
        <end position="451"/>
    </location>
</feature>
<keyword evidence="9" id="KW-1185">Reference proteome</keyword>
<accession>A0ABT0L6L3</accession>
<dbReference type="RefSeq" id="WP_248938612.1">
    <property type="nucleotide sequence ID" value="NZ_JAKIKS010000004.1"/>
</dbReference>
<dbReference type="GO" id="GO:0004519">
    <property type="term" value="F:endonuclease activity"/>
    <property type="evidence" value="ECO:0007669"/>
    <property type="project" value="UniProtKB-KW"/>
</dbReference>
<reference evidence="8 9" key="1">
    <citation type="submission" date="2022-01" db="EMBL/GenBank/DDBJ databases">
        <title>Whole genome-based taxonomy of the Shewanellaceae.</title>
        <authorList>
            <person name="Martin-Rodriguez A.J."/>
        </authorList>
    </citation>
    <scope>NUCLEOTIDE SEQUENCE [LARGE SCALE GENOMIC DNA]</scope>
    <source>
        <strain evidence="8 9">DSM 17177</strain>
    </source>
</reference>
<evidence type="ECO:0000256" key="2">
    <source>
        <dbReference type="ARBA" id="ARBA00009260"/>
    </source>
</evidence>
<evidence type="ECO:0000256" key="1">
    <source>
        <dbReference type="ARBA" id="ARBA00003293"/>
    </source>
</evidence>
<evidence type="ECO:0000313" key="8">
    <source>
        <dbReference type="EMBL" id="MCL1123329.1"/>
    </source>
</evidence>
<protein>
    <submittedName>
        <fullName evidence="8">Replication endonuclease</fullName>
    </submittedName>
</protein>
<proteinExistence type="inferred from homology"/>
<evidence type="ECO:0000313" key="9">
    <source>
        <dbReference type="Proteomes" id="UP001203423"/>
    </source>
</evidence>
<dbReference type="EMBL" id="JAKIKS010000004">
    <property type="protein sequence ID" value="MCL1123329.1"/>
    <property type="molecule type" value="Genomic_DNA"/>
</dbReference>
<evidence type="ECO:0000256" key="6">
    <source>
        <dbReference type="ARBA" id="ARBA00022801"/>
    </source>
</evidence>
<sequence>MDLSQLSASDVAFEDQKCFLEWLKSEEQDNSIKLTMHAEDLLSALFITEHDKNDLAWARTQLSDVPDHVANHFFKQWVSRRLKYQHSIKSKTSSANIWLRKQVETLRPVLTQFPLPLDLINTEERRVSAAKEWSSRCATLLNKMTPDKSESVDARELINSVKSPADMWGFTPILPSFKHYAKRKAAGEFDTNPAMYDAISKIIVRLIDDKWWARKLERAYRQYLEHIAIIIGRVRKGVSPYVSYQCLLDFKARKKAQALWLEQMEVVNEEQELTLTLSEAVKASISNPKNRRVELMVRMRGFEDLAMANGYVGEFYTITAPSRYHAYTVNKKSKAIANKKYKGTNPKQAQKHLTKQWAKARSQLKRDGITPFGFRVVEPHHDGTPHWHLLLFFKPEQLEAGREVLRHYATEHDKDELINNENARFDYKTIDPEKGSATGYIAKYIAKNIDGEYVDDDFEAETSGEHGAQGVAAWASTWNIRQFQQIGGPSVTIWRELRRLDEALEHDEILERARAAADNPNWQRYVEVMGGIECLRADRPIVLAKVVNEAASQYGEDITKIMGVMSQENHTPIHTRLDGWKIRRAPSSTQSTHTDDDKSVKAVAVAFDVSCDLASKSGDSRDPWSTDNNCTPLINQEDMLRVTARKYGIDDFHFDRLQAGATVETNKYIINIKNNQIVRVKKRNIAKTREENGWREGEQLSALQQYHDHVANQGEVDKDLRRQAWDLLTKQKEAKQKQVKQKAESSDANVNINDWLVSLAPNLHRRALVQLQEVVDLQAYENSFTENKPNDDTHVDYWAENFEQYHDDTESMYEHF</sequence>
<gene>
    <name evidence="8" type="ORF">L2764_02230</name>
</gene>
<evidence type="ECO:0000256" key="5">
    <source>
        <dbReference type="ARBA" id="ARBA00022759"/>
    </source>
</evidence>
<evidence type="ECO:0000259" key="7">
    <source>
        <dbReference type="Pfam" id="PF05840"/>
    </source>
</evidence>
<keyword evidence="4" id="KW-0540">Nuclease</keyword>
<comment type="caution">
    <text evidence="8">The sequence shown here is derived from an EMBL/GenBank/DDBJ whole genome shotgun (WGS) entry which is preliminary data.</text>
</comment>
<comment type="function">
    <text evidence="1">Possible endonuclease which induces a single-strand cut and initiates DNA replication.</text>
</comment>
<dbReference type="Pfam" id="PF05840">
    <property type="entry name" value="Phage_GPA"/>
    <property type="match status" value="1"/>
</dbReference>